<name>A0AAU7AWK6_9ACTN</name>
<keyword evidence="2" id="KW-0812">Transmembrane</keyword>
<keyword evidence="2" id="KW-1133">Transmembrane helix</keyword>
<evidence type="ECO:0000256" key="2">
    <source>
        <dbReference type="SAM" id="Phobius"/>
    </source>
</evidence>
<proteinExistence type="predicted"/>
<evidence type="ECO:0000256" key="1">
    <source>
        <dbReference type="SAM" id="MobiDB-lite"/>
    </source>
</evidence>
<feature type="compositionally biased region" description="Basic residues" evidence="1">
    <location>
        <begin position="10"/>
        <end position="20"/>
    </location>
</feature>
<feature type="transmembrane region" description="Helical" evidence="2">
    <location>
        <begin position="21"/>
        <end position="42"/>
    </location>
</feature>
<dbReference type="AlphaFoldDB" id="A0AAU7AWK6"/>
<dbReference type="RefSeq" id="WP_354697319.1">
    <property type="nucleotide sequence ID" value="NZ_CP114014.1"/>
</dbReference>
<dbReference type="KEGG" id="parq:DSM112329_02942"/>
<protein>
    <submittedName>
        <fullName evidence="3">Uncharacterized protein</fullName>
    </submittedName>
</protein>
<evidence type="ECO:0000313" key="3">
    <source>
        <dbReference type="EMBL" id="XAY06080.1"/>
    </source>
</evidence>
<gene>
    <name evidence="3" type="ORF">DSM112329_02942</name>
</gene>
<keyword evidence="2" id="KW-0472">Membrane</keyword>
<accession>A0AAU7AWK6</accession>
<reference evidence="3" key="1">
    <citation type="submission" date="2022-12" db="EMBL/GenBank/DDBJ databases">
        <title>Paraconexibacter alkalitolerans sp. nov. and Baekduia alba sp. nov., isolated from soil and emended description of the genera Paraconexibacter (Chun et al., 2020) and Baekduia (An et al., 2020).</title>
        <authorList>
            <person name="Vieira S."/>
            <person name="Huber K.J."/>
            <person name="Geppert A."/>
            <person name="Wolf J."/>
            <person name="Neumann-Schaal M."/>
            <person name="Muesken M."/>
            <person name="Overmann J."/>
        </authorList>
    </citation>
    <scope>NUCLEOTIDE SEQUENCE</scope>
    <source>
        <strain evidence="3">AEG42_29</strain>
    </source>
</reference>
<organism evidence="3">
    <name type="scientific">Paraconexibacter sp. AEG42_29</name>
    <dbReference type="NCBI Taxonomy" id="2997339"/>
    <lineage>
        <taxon>Bacteria</taxon>
        <taxon>Bacillati</taxon>
        <taxon>Actinomycetota</taxon>
        <taxon>Thermoleophilia</taxon>
        <taxon>Solirubrobacterales</taxon>
        <taxon>Paraconexibacteraceae</taxon>
        <taxon>Paraconexibacter</taxon>
    </lineage>
</organism>
<dbReference type="EMBL" id="CP114014">
    <property type="protein sequence ID" value="XAY06080.1"/>
    <property type="molecule type" value="Genomic_DNA"/>
</dbReference>
<feature type="region of interest" description="Disordered" evidence="1">
    <location>
        <begin position="40"/>
        <end position="60"/>
    </location>
</feature>
<feature type="region of interest" description="Disordered" evidence="1">
    <location>
        <begin position="1"/>
        <end position="20"/>
    </location>
</feature>
<sequence length="60" mass="6226">MSAGEPGTVRRPRPRRRWRRAPAVVAAIAAGSLVGVLLSGFAEPPRSPGAPPAQVRGTGR</sequence>